<sequence>MSYLVDHNLEGHAVLISNTIATEGWLELLTIRLVTFEDVGLPFDSSDRVVWQFAQSHKMILLTANRNMKGDNSLEEIIRKENTNTSLPVVTISNLRRLGNSHYREQCAERLVAIILDLDKYLGTGRLYIP</sequence>
<evidence type="ECO:0000259" key="1">
    <source>
        <dbReference type="Pfam" id="PF18480"/>
    </source>
</evidence>
<organism evidence="2 3">
    <name type="scientific">Adonisia turfae CCMR0081</name>
    <dbReference type="NCBI Taxonomy" id="2292702"/>
    <lineage>
        <taxon>Bacteria</taxon>
        <taxon>Bacillati</taxon>
        <taxon>Cyanobacteriota</taxon>
        <taxon>Adonisia</taxon>
        <taxon>Adonisia turfae</taxon>
    </lineage>
</organism>
<evidence type="ECO:0000313" key="2">
    <source>
        <dbReference type="EMBL" id="NEZ58790.1"/>
    </source>
</evidence>
<protein>
    <submittedName>
        <fullName evidence="2">ACP S-malonyltransferase</fullName>
    </submittedName>
</protein>
<reference evidence="2 3" key="1">
    <citation type="journal article" date="2020" name="Microb. Ecol.">
        <title>Ecogenomics of the Marine Benthic Filamentous Cyanobacterium Adonisia.</title>
        <authorList>
            <person name="Walter J.M."/>
            <person name="Coutinho F.H."/>
            <person name="Leomil L."/>
            <person name="Hargreaves P.I."/>
            <person name="Campeao M.E."/>
            <person name="Vieira V.V."/>
            <person name="Silva B.S."/>
            <person name="Fistarol G.O."/>
            <person name="Salomon P.S."/>
            <person name="Sawabe T."/>
            <person name="Mino S."/>
            <person name="Hosokawa M."/>
            <person name="Miyashita H."/>
            <person name="Maruyama F."/>
            <person name="van Verk M.C."/>
            <person name="Dutilh B.E."/>
            <person name="Thompson C.C."/>
            <person name="Thompson F.L."/>
        </authorList>
    </citation>
    <scope>NUCLEOTIDE SEQUENCE [LARGE SCALE GENOMIC DNA]</scope>
    <source>
        <strain evidence="2 3">CCMR0081</strain>
    </source>
</reference>
<dbReference type="GO" id="GO:0016740">
    <property type="term" value="F:transferase activity"/>
    <property type="evidence" value="ECO:0007669"/>
    <property type="project" value="UniProtKB-KW"/>
</dbReference>
<keyword evidence="2" id="KW-0808">Transferase</keyword>
<accession>A0A6M0RSF6</accession>
<dbReference type="EMBL" id="QXHD01000004">
    <property type="protein sequence ID" value="NEZ58790.1"/>
    <property type="molecule type" value="Genomic_DNA"/>
</dbReference>
<dbReference type="Proteomes" id="UP000481033">
    <property type="component" value="Unassembled WGS sequence"/>
</dbReference>
<dbReference type="InterPro" id="IPR041049">
    <property type="entry name" value="DUF5615"/>
</dbReference>
<name>A0A6M0RSF6_9CYAN</name>
<comment type="caution">
    <text evidence="2">The sequence shown here is derived from an EMBL/GenBank/DDBJ whole genome shotgun (WGS) entry which is preliminary data.</text>
</comment>
<gene>
    <name evidence="2" type="ORF">DXZ20_24750</name>
</gene>
<evidence type="ECO:0000313" key="3">
    <source>
        <dbReference type="Proteomes" id="UP000481033"/>
    </source>
</evidence>
<dbReference type="AlphaFoldDB" id="A0A6M0RSF6"/>
<keyword evidence="3" id="KW-1185">Reference proteome</keyword>
<proteinExistence type="predicted"/>
<dbReference type="RefSeq" id="WP_163701654.1">
    <property type="nucleotide sequence ID" value="NZ_QXHD01000004.1"/>
</dbReference>
<feature type="domain" description="DUF5615" evidence="1">
    <location>
        <begin position="25"/>
        <end position="67"/>
    </location>
</feature>
<dbReference type="Pfam" id="PF18480">
    <property type="entry name" value="DUF5615"/>
    <property type="match status" value="1"/>
</dbReference>